<keyword evidence="1" id="KW-0812">Transmembrane</keyword>
<evidence type="ECO:0008006" key="4">
    <source>
        <dbReference type="Google" id="ProtNLM"/>
    </source>
</evidence>
<dbReference type="AlphaFoldDB" id="A0A0G0HAT1"/>
<dbReference type="CDD" id="cd02947">
    <property type="entry name" value="TRX_family"/>
    <property type="match status" value="1"/>
</dbReference>
<dbReference type="InterPro" id="IPR036249">
    <property type="entry name" value="Thioredoxin-like_sf"/>
</dbReference>
<protein>
    <recommendedName>
        <fullName evidence="4">Thioredoxin domain-containing protein</fullName>
    </recommendedName>
</protein>
<feature type="transmembrane region" description="Helical" evidence="1">
    <location>
        <begin position="6"/>
        <end position="27"/>
    </location>
</feature>
<keyword evidence="1" id="KW-0472">Membrane</keyword>
<dbReference type="SUPFAM" id="SSF52833">
    <property type="entry name" value="Thioredoxin-like"/>
    <property type="match status" value="1"/>
</dbReference>
<dbReference type="EMBL" id="LBTF01000010">
    <property type="protein sequence ID" value="KKQ35615.1"/>
    <property type="molecule type" value="Genomic_DNA"/>
</dbReference>
<reference evidence="2 3" key="1">
    <citation type="journal article" date="2015" name="Nature">
        <title>rRNA introns, odd ribosomes, and small enigmatic genomes across a large radiation of phyla.</title>
        <authorList>
            <person name="Brown C.T."/>
            <person name="Hug L.A."/>
            <person name="Thomas B.C."/>
            <person name="Sharon I."/>
            <person name="Castelle C.J."/>
            <person name="Singh A."/>
            <person name="Wilkins M.J."/>
            <person name="Williams K.H."/>
            <person name="Banfield J.F."/>
        </authorList>
    </citation>
    <scope>NUCLEOTIDE SEQUENCE [LARGE SCALE GENOMIC DNA]</scope>
</reference>
<evidence type="ECO:0000313" key="2">
    <source>
        <dbReference type="EMBL" id="KKQ35615.1"/>
    </source>
</evidence>
<accession>A0A0G0HAT1</accession>
<organism evidence="2 3">
    <name type="scientific">Candidatus Nomurabacteria bacterium GW2011_GWB1_37_5</name>
    <dbReference type="NCBI Taxonomy" id="1618742"/>
    <lineage>
        <taxon>Bacteria</taxon>
        <taxon>Candidatus Nomuraibacteriota</taxon>
    </lineage>
</organism>
<evidence type="ECO:0000256" key="1">
    <source>
        <dbReference type="SAM" id="Phobius"/>
    </source>
</evidence>
<gene>
    <name evidence="2" type="ORF">US50_C0010G0003</name>
</gene>
<name>A0A0G0HAT1_9BACT</name>
<keyword evidence="1" id="KW-1133">Transmembrane helix</keyword>
<evidence type="ECO:0000313" key="3">
    <source>
        <dbReference type="Proteomes" id="UP000033876"/>
    </source>
</evidence>
<dbReference type="Proteomes" id="UP000033876">
    <property type="component" value="Unassembled WGS sequence"/>
</dbReference>
<sequence length="229" mass="26708">MDWKKYISVFIITLALFMTALYTGNFFNTRKIEQVKNIQDKISIDILSSETKFSLLEELSCKDVDNTFLSEELGDLAAKIEYSDKNINGSREEILGLKRYYSLLEIKDYILMKRVRDRCGLKSIFVLYFYSNNEDCSDCEKQGYVLTALREKYPEFRVYSFDYNVDLSAVRALIDVYKVKNEMPAMVINGKVYNGFQSVEDIEKILPEIKKLQNTEDINTEESNKKPQS</sequence>
<comment type="caution">
    <text evidence="2">The sequence shown here is derived from an EMBL/GenBank/DDBJ whole genome shotgun (WGS) entry which is preliminary data.</text>
</comment>
<proteinExistence type="predicted"/>
<dbReference type="Gene3D" id="3.40.30.10">
    <property type="entry name" value="Glutaredoxin"/>
    <property type="match status" value="1"/>
</dbReference>